<reference evidence="2 3" key="1">
    <citation type="submission" date="2019-11" db="EMBL/GenBank/DDBJ databases">
        <title>Novel Deefgea species.</title>
        <authorList>
            <person name="Han J.-H."/>
        </authorList>
    </citation>
    <scope>NUCLEOTIDE SEQUENCE [LARGE SCALE GENOMIC DNA]</scope>
    <source>
        <strain evidence="2 3">LMG 24817</strain>
    </source>
</reference>
<keyword evidence="3" id="KW-1185">Reference proteome</keyword>
<dbReference type="Proteomes" id="UP001195660">
    <property type="component" value="Unassembled WGS sequence"/>
</dbReference>
<name>A0ABS2C9M5_9NEIS</name>
<keyword evidence="1" id="KW-0175">Coiled coil</keyword>
<accession>A0ABS2C9M5</accession>
<organism evidence="2 3">
    <name type="scientific">Deefgea chitinilytica</name>
    <dbReference type="NCBI Taxonomy" id="570276"/>
    <lineage>
        <taxon>Bacteria</taxon>
        <taxon>Pseudomonadati</taxon>
        <taxon>Pseudomonadota</taxon>
        <taxon>Betaproteobacteria</taxon>
        <taxon>Neisseriales</taxon>
        <taxon>Chitinibacteraceae</taxon>
        <taxon>Deefgea</taxon>
    </lineage>
</organism>
<feature type="coiled-coil region" evidence="1">
    <location>
        <begin position="618"/>
        <end position="669"/>
    </location>
</feature>
<comment type="caution">
    <text evidence="2">The sequence shown here is derived from an EMBL/GenBank/DDBJ whole genome shotgun (WGS) entry which is preliminary data.</text>
</comment>
<dbReference type="EMBL" id="WOFE01000001">
    <property type="protein sequence ID" value="MBM5570742.1"/>
    <property type="molecule type" value="Genomic_DNA"/>
</dbReference>
<protein>
    <recommendedName>
        <fullName evidence="4">Integrase</fullName>
    </recommendedName>
</protein>
<dbReference type="RefSeq" id="WP_203570021.1">
    <property type="nucleotide sequence ID" value="NZ_WOFE01000001.1"/>
</dbReference>
<evidence type="ECO:0008006" key="4">
    <source>
        <dbReference type="Google" id="ProtNLM"/>
    </source>
</evidence>
<sequence length="697" mass="80186">MAEEYVSSDLLDEFINNERIYFSGLRLGINWSDVEWNTKDWLPHRGKHQPLIFKPHTSISKIYNPQKALPEILPQPFQDFCKAMLVYLQRTRTLKFAMVHAYSIALRRLYNLLYLREQSSPLSLKCNDFESILRQMQDDGYKNISDAATHFKVIADSIDRKQLLPVSIGFEHSYKAVSTRHGYSTIHDSDAMEKFRRQDEKLPSREALEAYALCTNSPISDGEEILLRVIDLLIATGQRGNEISVLPLDCWVERPIKNSEGDIILDANGNVVIECGIRYYAEKQFQSRIHWFASQDIPFARRAVERLIVLTKDARAIAKWQESNPGRLWPINPEKKITESEVLNWLGFAKGKDQKRNLFIFLNRKGVARHKDEFNYYNAGEIEKALIGKVSDHVALKEGIGLRAKIILRTSEILAIAFDGQFRFGLRDGNVHRVFPRRVTIADINRALGSEAIYPSIFDRRNKTENDGSPIRMTSHQPRHWRNTIYHLAGLSDVQQALAMGRKKLEQNSTYQHTTIKEDTQQHHNYLSFNSHYERINFFHEKIRSNKIQGDLVSSYNSLKKTHGAAKAEDFLKIHATAFHLTPFGGCTHDFSQAPCPKHLQCWNGCSHLHLTGSQVERSRIESQIMQLEKSIEQLRTEGAGEGGSNKWIEDQERKLDNMKRALERVNISSAVIQVFPMGTPKFVPENKRKRSSVSDE</sequence>
<gene>
    <name evidence="2" type="ORF">GM173_04005</name>
</gene>
<evidence type="ECO:0000256" key="1">
    <source>
        <dbReference type="SAM" id="Coils"/>
    </source>
</evidence>
<evidence type="ECO:0000313" key="3">
    <source>
        <dbReference type="Proteomes" id="UP001195660"/>
    </source>
</evidence>
<evidence type="ECO:0000313" key="2">
    <source>
        <dbReference type="EMBL" id="MBM5570742.1"/>
    </source>
</evidence>
<proteinExistence type="predicted"/>